<sequence length="428" mass="46621">MLGENSSAIRPDLQHIVDEFCPDFKPFEDVYRTLHQDPELSLHESKTSQIAADFMRDLGFDEIVQNIGGYGLVGILRNGPGPTVMLRADMDALPQQEKTGLPYASNKVVKNKDGNETPVMHACGHDFHVAALMGVAKLLHSARGKWSGTLECLFQQAEEDGAGALKMVEDHLFDRVPVPDVLLGSHVVGNGAGTILIRSGPTQSSCDCFDVRIFGVGGHGSNPHLCKDPIIAACSIVLRLQSLVSREVPPGEVAVLTCAYLHAGRAINIIPDHVDMKIDLRTYKPDIRKMVVQAVHRVIRAECEASGLPEPPSITQTDDIPAVVNDIGVVATLEKVFRQRFGDKVQHVEPELGSDDFSILGAARGIPYCYWKYGGTDMAKWEKAKRENKLAEIPRNHSPYFGPVIQPTLCTGLLSMSLAALAHLGVKS</sequence>
<dbReference type="GO" id="GO:0046872">
    <property type="term" value="F:metal ion binding"/>
    <property type="evidence" value="ECO:0007669"/>
    <property type="project" value="UniProtKB-KW"/>
</dbReference>
<evidence type="ECO:0000256" key="2">
    <source>
        <dbReference type="PIRSR" id="PIRSR005962-1"/>
    </source>
</evidence>
<feature type="binding site" evidence="2">
    <location>
        <position position="159"/>
    </location>
    <ligand>
        <name>Mn(2+)</name>
        <dbReference type="ChEBI" id="CHEBI:29035"/>
        <label>2</label>
    </ligand>
</feature>
<dbReference type="AlphaFoldDB" id="A0A9W8NKV0"/>
<comment type="cofactor">
    <cofactor evidence="2">
        <name>Mn(2+)</name>
        <dbReference type="ChEBI" id="CHEBI:29035"/>
    </cofactor>
    <text evidence="2">The Mn(2+) ion enhances activity.</text>
</comment>
<evidence type="ECO:0000313" key="4">
    <source>
        <dbReference type="EMBL" id="KAJ3578495.1"/>
    </source>
</evidence>
<accession>A0A9W8NKV0</accession>
<dbReference type="PIRSF" id="PIRSF005962">
    <property type="entry name" value="Pept_M20D_amidohydro"/>
    <property type="match status" value="1"/>
</dbReference>
<dbReference type="InterPro" id="IPR002933">
    <property type="entry name" value="Peptidase_M20"/>
</dbReference>
<dbReference type="Gene3D" id="3.40.630.10">
    <property type="entry name" value="Zn peptidases"/>
    <property type="match status" value="1"/>
</dbReference>
<dbReference type="SUPFAM" id="SSF53187">
    <property type="entry name" value="Zn-dependent exopeptidases"/>
    <property type="match status" value="1"/>
</dbReference>
<dbReference type="Gene3D" id="3.30.70.360">
    <property type="match status" value="1"/>
</dbReference>
<dbReference type="PANTHER" id="PTHR11014">
    <property type="entry name" value="PEPTIDASE M20 FAMILY MEMBER"/>
    <property type="match status" value="1"/>
</dbReference>
<dbReference type="NCBIfam" id="TIGR01891">
    <property type="entry name" value="amidohydrolases"/>
    <property type="match status" value="1"/>
</dbReference>
<dbReference type="GO" id="GO:0016787">
    <property type="term" value="F:hydrolase activity"/>
    <property type="evidence" value="ECO:0007669"/>
    <property type="project" value="InterPro"/>
</dbReference>
<comment type="caution">
    <text evidence="4">The sequence shown here is derived from an EMBL/GenBank/DDBJ whole genome shotgun (WGS) entry which is preliminary data.</text>
</comment>
<evidence type="ECO:0000259" key="3">
    <source>
        <dbReference type="Pfam" id="PF07687"/>
    </source>
</evidence>
<feature type="binding site" evidence="2">
    <location>
        <position position="125"/>
    </location>
    <ligand>
        <name>Mn(2+)</name>
        <dbReference type="ChEBI" id="CHEBI:29035"/>
        <label>2</label>
    </ligand>
</feature>
<dbReference type="Proteomes" id="UP001148614">
    <property type="component" value="Unassembled WGS sequence"/>
</dbReference>
<gene>
    <name evidence="4" type="ORF">NPX13_g2071</name>
</gene>
<keyword evidence="2" id="KW-0464">Manganese</keyword>
<feature type="binding site" evidence="2">
    <location>
        <position position="123"/>
    </location>
    <ligand>
        <name>Mn(2+)</name>
        <dbReference type="ChEBI" id="CHEBI:29035"/>
        <label>2</label>
    </ligand>
</feature>
<keyword evidence="5" id="KW-1185">Reference proteome</keyword>
<dbReference type="Pfam" id="PF07687">
    <property type="entry name" value="M20_dimer"/>
    <property type="match status" value="1"/>
</dbReference>
<proteinExistence type="inferred from homology"/>
<dbReference type="InterPro" id="IPR011650">
    <property type="entry name" value="Peptidase_M20_dimer"/>
</dbReference>
<dbReference type="SUPFAM" id="SSF55031">
    <property type="entry name" value="Bacterial exopeptidase dimerisation domain"/>
    <property type="match status" value="1"/>
</dbReference>
<feature type="domain" description="Peptidase M20 dimerisation" evidence="3">
    <location>
        <begin position="209"/>
        <end position="304"/>
    </location>
</feature>
<feature type="binding site" evidence="2">
    <location>
        <position position="186"/>
    </location>
    <ligand>
        <name>Mn(2+)</name>
        <dbReference type="ChEBI" id="CHEBI:29035"/>
        <label>2</label>
    </ligand>
</feature>
<protein>
    <recommendedName>
        <fullName evidence="3">Peptidase M20 dimerisation domain-containing protein</fullName>
    </recommendedName>
</protein>
<dbReference type="InterPro" id="IPR036264">
    <property type="entry name" value="Bact_exopeptidase_dim_dom"/>
</dbReference>
<evidence type="ECO:0000313" key="5">
    <source>
        <dbReference type="Proteomes" id="UP001148614"/>
    </source>
</evidence>
<reference evidence="4" key="1">
    <citation type="submission" date="2022-07" db="EMBL/GenBank/DDBJ databases">
        <title>Genome Sequence of Xylaria arbuscula.</title>
        <authorList>
            <person name="Buettner E."/>
        </authorList>
    </citation>
    <scope>NUCLEOTIDE SEQUENCE</scope>
    <source>
        <strain evidence="4">VT107</strain>
    </source>
</reference>
<comment type="similarity">
    <text evidence="1">Belongs to the peptidase M20A family.</text>
</comment>
<name>A0A9W8NKV0_9PEZI</name>
<keyword evidence="2" id="KW-0479">Metal-binding</keyword>
<dbReference type="InterPro" id="IPR017439">
    <property type="entry name" value="Amidohydrolase"/>
</dbReference>
<dbReference type="Pfam" id="PF01546">
    <property type="entry name" value="Peptidase_M20"/>
    <property type="match status" value="1"/>
</dbReference>
<organism evidence="4 5">
    <name type="scientific">Xylaria arbuscula</name>
    <dbReference type="NCBI Taxonomy" id="114810"/>
    <lineage>
        <taxon>Eukaryota</taxon>
        <taxon>Fungi</taxon>
        <taxon>Dikarya</taxon>
        <taxon>Ascomycota</taxon>
        <taxon>Pezizomycotina</taxon>
        <taxon>Sordariomycetes</taxon>
        <taxon>Xylariomycetidae</taxon>
        <taxon>Xylariales</taxon>
        <taxon>Xylariaceae</taxon>
        <taxon>Xylaria</taxon>
    </lineage>
</organism>
<dbReference type="PANTHER" id="PTHR11014:SF63">
    <property type="entry name" value="METALLOPEPTIDASE, PUTATIVE (AFU_ORTHOLOGUE AFUA_6G09600)-RELATED"/>
    <property type="match status" value="1"/>
</dbReference>
<dbReference type="EMBL" id="JANPWZ010000207">
    <property type="protein sequence ID" value="KAJ3578495.1"/>
    <property type="molecule type" value="Genomic_DNA"/>
</dbReference>
<evidence type="ECO:0000256" key="1">
    <source>
        <dbReference type="ARBA" id="ARBA00006247"/>
    </source>
</evidence>